<evidence type="ECO:0000313" key="3">
    <source>
        <dbReference type="Proteomes" id="UP000029981"/>
    </source>
</evidence>
<dbReference type="EMBL" id="CM002924">
    <property type="protein sequence ID" value="KGN57286.1"/>
    <property type="molecule type" value="Genomic_DNA"/>
</dbReference>
<accession>A0A0A0LB37</accession>
<feature type="region of interest" description="Disordered" evidence="1">
    <location>
        <begin position="165"/>
        <end position="185"/>
    </location>
</feature>
<keyword evidence="3" id="KW-1185">Reference proteome</keyword>
<dbReference type="AlphaFoldDB" id="A0A0A0LB37"/>
<reference evidence="2 3" key="2">
    <citation type="journal article" date="2009" name="PLoS ONE">
        <title>An integrated genetic and cytogenetic map of the cucumber genome.</title>
        <authorList>
            <person name="Ren Y."/>
            <person name="Zhang Z."/>
            <person name="Liu J."/>
            <person name="Staub J.E."/>
            <person name="Han Y."/>
            <person name="Cheng Z."/>
            <person name="Li X."/>
            <person name="Lu J."/>
            <person name="Miao H."/>
            <person name="Kang H."/>
            <person name="Xie B."/>
            <person name="Gu X."/>
            <person name="Wang X."/>
            <person name="Du Y."/>
            <person name="Jin W."/>
            <person name="Huang S."/>
        </authorList>
    </citation>
    <scope>NUCLEOTIDE SEQUENCE [LARGE SCALE GENOMIC DNA]</scope>
    <source>
        <strain evidence="3">cv. 9930</strain>
    </source>
</reference>
<name>A0A0A0LB37_CUCSA</name>
<reference evidence="2 3" key="4">
    <citation type="journal article" date="2011" name="BMC Genomics">
        <title>RNA-Seq improves annotation of protein-coding genes in the cucumber genome.</title>
        <authorList>
            <person name="Li Z."/>
            <person name="Zhang Z."/>
            <person name="Yan P."/>
            <person name="Huang S."/>
            <person name="Fei Z."/>
            <person name="Lin K."/>
        </authorList>
    </citation>
    <scope>NUCLEOTIDE SEQUENCE [LARGE SCALE GENOMIC DNA]</scope>
    <source>
        <strain evidence="3">cv. 9930</strain>
    </source>
</reference>
<dbReference type="Proteomes" id="UP000029981">
    <property type="component" value="Chromosome 3"/>
</dbReference>
<dbReference type="Gramene" id="KGN57286">
    <property type="protein sequence ID" value="KGN57286"/>
    <property type="gene ID" value="Csa_3G176325"/>
</dbReference>
<reference evidence="2 3" key="1">
    <citation type="journal article" date="2009" name="Nat. Genet.">
        <title>The genome of the cucumber, Cucumis sativus L.</title>
        <authorList>
            <person name="Huang S."/>
            <person name="Li R."/>
            <person name="Zhang Z."/>
            <person name="Li L."/>
            <person name="Gu X."/>
            <person name="Fan W."/>
            <person name="Lucas W.J."/>
            <person name="Wang X."/>
            <person name="Xie B."/>
            <person name="Ni P."/>
            <person name="Ren Y."/>
            <person name="Zhu H."/>
            <person name="Li J."/>
            <person name="Lin K."/>
            <person name="Jin W."/>
            <person name="Fei Z."/>
            <person name="Li G."/>
            <person name="Staub J."/>
            <person name="Kilian A."/>
            <person name="van der Vossen E.A."/>
            <person name="Wu Y."/>
            <person name="Guo J."/>
            <person name="He J."/>
            <person name="Jia Z."/>
            <person name="Ren Y."/>
            <person name="Tian G."/>
            <person name="Lu Y."/>
            <person name="Ruan J."/>
            <person name="Qian W."/>
            <person name="Wang M."/>
            <person name="Huang Q."/>
            <person name="Li B."/>
            <person name="Xuan Z."/>
            <person name="Cao J."/>
            <person name="Asan"/>
            <person name="Wu Z."/>
            <person name="Zhang J."/>
            <person name="Cai Q."/>
            <person name="Bai Y."/>
            <person name="Zhao B."/>
            <person name="Han Y."/>
            <person name="Li Y."/>
            <person name="Li X."/>
            <person name="Wang S."/>
            <person name="Shi Q."/>
            <person name="Liu S."/>
            <person name="Cho W.K."/>
            <person name="Kim J.Y."/>
            <person name="Xu Y."/>
            <person name="Heller-Uszynska K."/>
            <person name="Miao H."/>
            <person name="Cheng Z."/>
            <person name="Zhang S."/>
            <person name="Wu J."/>
            <person name="Yang Y."/>
            <person name="Kang H."/>
            <person name="Li M."/>
            <person name="Liang H."/>
            <person name="Ren X."/>
            <person name="Shi Z."/>
            <person name="Wen M."/>
            <person name="Jian M."/>
            <person name="Yang H."/>
            <person name="Zhang G."/>
            <person name="Yang Z."/>
            <person name="Chen R."/>
            <person name="Liu S."/>
            <person name="Li J."/>
            <person name="Ma L."/>
            <person name="Liu H."/>
            <person name="Zhou Y."/>
            <person name="Zhao J."/>
            <person name="Fang X."/>
            <person name="Li G."/>
            <person name="Fang L."/>
            <person name="Li Y."/>
            <person name="Liu D."/>
            <person name="Zheng H."/>
            <person name="Zhang Y."/>
            <person name="Qin N."/>
            <person name="Li Z."/>
            <person name="Yang G."/>
            <person name="Yang S."/>
            <person name="Bolund L."/>
            <person name="Kristiansen K."/>
            <person name="Zheng H."/>
            <person name="Li S."/>
            <person name="Zhang X."/>
            <person name="Yang H."/>
            <person name="Wang J."/>
            <person name="Sun R."/>
            <person name="Zhang B."/>
            <person name="Jiang S."/>
            <person name="Wang J."/>
            <person name="Du Y."/>
            <person name="Li S."/>
        </authorList>
    </citation>
    <scope>NUCLEOTIDE SEQUENCE [LARGE SCALE GENOMIC DNA]</scope>
    <source>
        <strain evidence="3">cv. 9930</strain>
    </source>
</reference>
<reference evidence="2 3" key="3">
    <citation type="journal article" date="2010" name="BMC Genomics">
        <title>Transcriptome sequencing and comparative analysis of cucumber flowers with different sex types.</title>
        <authorList>
            <person name="Guo S."/>
            <person name="Zheng Y."/>
            <person name="Joung J.G."/>
            <person name="Liu S."/>
            <person name="Zhang Z."/>
            <person name="Crasta O.R."/>
            <person name="Sobral B.W."/>
            <person name="Xu Y."/>
            <person name="Huang S."/>
            <person name="Fei Z."/>
        </authorList>
    </citation>
    <scope>NUCLEOTIDE SEQUENCE [LARGE SCALE GENOMIC DNA]</scope>
    <source>
        <strain evidence="3">cv. 9930</strain>
    </source>
</reference>
<proteinExistence type="predicted"/>
<evidence type="ECO:0000313" key="2">
    <source>
        <dbReference type="EMBL" id="KGN57286.1"/>
    </source>
</evidence>
<protein>
    <submittedName>
        <fullName evidence="2">Uncharacterized protein</fullName>
    </submittedName>
</protein>
<organism evidence="2 3">
    <name type="scientific">Cucumis sativus</name>
    <name type="common">Cucumber</name>
    <dbReference type="NCBI Taxonomy" id="3659"/>
    <lineage>
        <taxon>Eukaryota</taxon>
        <taxon>Viridiplantae</taxon>
        <taxon>Streptophyta</taxon>
        <taxon>Embryophyta</taxon>
        <taxon>Tracheophyta</taxon>
        <taxon>Spermatophyta</taxon>
        <taxon>Magnoliopsida</taxon>
        <taxon>eudicotyledons</taxon>
        <taxon>Gunneridae</taxon>
        <taxon>Pentapetalae</taxon>
        <taxon>rosids</taxon>
        <taxon>fabids</taxon>
        <taxon>Cucurbitales</taxon>
        <taxon>Cucurbitaceae</taxon>
        <taxon>Benincaseae</taxon>
        <taxon>Cucumis</taxon>
    </lineage>
</organism>
<evidence type="ECO:0000256" key="1">
    <source>
        <dbReference type="SAM" id="MobiDB-lite"/>
    </source>
</evidence>
<feature type="compositionally biased region" description="Basic and acidic residues" evidence="1">
    <location>
        <begin position="165"/>
        <end position="177"/>
    </location>
</feature>
<gene>
    <name evidence="2" type="ORF">Csa_3G176325</name>
</gene>
<sequence length="185" mass="20418">MKPTNLPTEILYINVIGSQQKVQSVLGIYRQRPGFRGHSAFNHRLNGQPSQRFPMGVKTVILLFSKADRPGNVGSSLVGVELNSPPPAKDRRGFGIMGRDGVDELTNDFLLISLPRAVPDNVNGYISGENRAHVVLQMDELRRALVFFGVANESGVIGDVRFGEMRPRTPCGSRREEEKEEGESS</sequence>